<dbReference type="PANTHER" id="PTHR33594">
    <property type="entry name" value="SUPERFAMILY HYDROLASE, PUTATIVE (AFU_ORTHOLOGUE AFUA_1G03035)-RELATED"/>
    <property type="match status" value="1"/>
</dbReference>
<accession>A0A6C0EIR0</accession>
<dbReference type="SUPFAM" id="SSF109604">
    <property type="entry name" value="HD-domain/PDEase-like"/>
    <property type="match status" value="1"/>
</dbReference>
<dbReference type="CDD" id="cd00077">
    <property type="entry name" value="HDc"/>
    <property type="match status" value="1"/>
</dbReference>
<name>A0A6C0EIR0_9ZZZZ</name>
<protein>
    <submittedName>
        <fullName evidence="1">Uncharacterized protein</fullName>
    </submittedName>
</protein>
<dbReference type="Gene3D" id="1.10.3210.10">
    <property type="entry name" value="Hypothetical protein af1432"/>
    <property type="match status" value="1"/>
</dbReference>
<sequence>MKLLNDLFNFILLTTSKYGIDESHDVSHSMNVLHYAQDIYEAQVYIYPPLKHYERVIYIAALLHDMCDKKYMDETEGLKEICNYLKPRIEEKEIEMVKNIVSTMSYSKVKVNGFPDFGDYMWAYHVVREADLLSAYDFDRCMIYHLKQNDRDIDSSFANASKLFENRVFKHYDDGLLLTEYSKENYMQYQSNALNRIGAWKKILKNYVL</sequence>
<dbReference type="InterPro" id="IPR003607">
    <property type="entry name" value="HD/PDEase_dom"/>
</dbReference>
<organism evidence="1">
    <name type="scientific">viral metagenome</name>
    <dbReference type="NCBI Taxonomy" id="1070528"/>
    <lineage>
        <taxon>unclassified sequences</taxon>
        <taxon>metagenomes</taxon>
        <taxon>organismal metagenomes</taxon>
    </lineage>
</organism>
<reference evidence="1" key="1">
    <citation type="journal article" date="2020" name="Nature">
        <title>Giant virus diversity and host interactions through global metagenomics.</title>
        <authorList>
            <person name="Schulz F."/>
            <person name="Roux S."/>
            <person name="Paez-Espino D."/>
            <person name="Jungbluth S."/>
            <person name="Walsh D.A."/>
            <person name="Denef V.J."/>
            <person name="McMahon K.D."/>
            <person name="Konstantinidis K.T."/>
            <person name="Eloe-Fadrosh E.A."/>
            <person name="Kyrpides N.C."/>
            <person name="Woyke T."/>
        </authorList>
    </citation>
    <scope>NUCLEOTIDE SEQUENCE</scope>
    <source>
        <strain evidence="1">GVMAG-M-3300001348-25</strain>
    </source>
</reference>
<dbReference type="PANTHER" id="PTHR33594:SF1">
    <property type="entry name" value="HD_PDEASE DOMAIN-CONTAINING PROTEIN"/>
    <property type="match status" value="1"/>
</dbReference>
<dbReference type="AlphaFoldDB" id="A0A6C0EIR0"/>
<proteinExistence type="predicted"/>
<evidence type="ECO:0000313" key="1">
    <source>
        <dbReference type="EMBL" id="QHT28541.1"/>
    </source>
</evidence>
<dbReference type="EMBL" id="MN738862">
    <property type="protein sequence ID" value="QHT28541.1"/>
    <property type="molecule type" value="Genomic_DNA"/>
</dbReference>